<dbReference type="Pfam" id="PF24864">
    <property type="entry name" value="DUF7730"/>
    <property type="match status" value="1"/>
</dbReference>
<dbReference type="PANTHER" id="PTHR38790:SF4">
    <property type="entry name" value="2EXR DOMAIN-CONTAINING PROTEIN"/>
    <property type="match status" value="1"/>
</dbReference>
<dbReference type="EMBL" id="LGSR01000017">
    <property type="protein sequence ID" value="KOS20545.1"/>
    <property type="molecule type" value="Genomic_DNA"/>
</dbReference>
<sequence>MAETRSSSVSSSKLRHSLTRLESWLASIVPSRGKTSKSPLFTRIPPEIRRQILIYAFGDWTVHLGLKCQRVRRMFRRPTEKWTWKGCFCHQRAVTWHNPPHFEGLRRSWYEDRCFEDCRTPSQCFLPFDCRIGIMGWLLSCRQAYQEGVDVLYGTNTIHVHGFVLLRQLPDVLTRARLESIVKVELTWHMNPWLDRDGSPEPIMEGPSSRNIPTMEAFVATAETLPRILPNIKYLYISLVGGLIPFNVSLNSPQTYHTTEELLRVVDRAVRGLEGLAQCRIALPTSCFHMWKFRIPHIWDDTLRSLDMGGVWRDLPPPEGEQWKADAACKGEPEGQVDRKGRRKGYWVCHGKYDLPVPFVF</sequence>
<proteinExistence type="predicted"/>
<dbReference type="PANTHER" id="PTHR38790">
    <property type="entry name" value="2EXR DOMAIN-CONTAINING PROTEIN-RELATED"/>
    <property type="match status" value="1"/>
</dbReference>
<dbReference type="OrthoDB" id="515692at2759"/>
<organism evidence="2 3">
    <name type="scientific">Escovopsis weberi</name>
    <dbReference type="NCBI Taxonomy" id="150374"/>
    <lineage>
        <taxon>Eukaryota</taxon>
        <taxon>Fungi</taxon>
        <taxon>Dikarya</taxon>
        <taxon>Ascomycota</taxon>
        <taxon>Pezizomycotina</taxon>
        <taxon>Sordariomycetes</taxon>
        <taxon>Hypocreomycetidae</taxon>
        <taxon>Hypocreales</taxon>
        <taxon>Hypocreaceae</taxon>
        <taxon>Escovopsis</taxon>
    </lineage>
</organism>
<feature type="domain" description="DUF7730" evidence="1">
    <location>
        <begin position="36"/>
        <end position="192"/>
    </location>
</feature>
<dbReference type="Proteomes" id="UP000053831">
    <property type="component" value="Unassembled WGS sequence"/>
</dbReference>
<protein>
    <recommendedName>
        <fullName evidence="1">DUF7730 domain-containing protein</fullName>
    </recommendedName>
</protein>
<gene>
    <name evidence="2" type="ORF">ESCO_005294</name>
</gene>
<dbReference type="AlphaFoldDB" id="A0A0N0RTQ1"/>
<name>A0A0N0RTQ1_ESCWE</name>
<evidence type="ECO:0000259" key="1">
    <source>
        <dbReference type="Pfam" id="PF24864"/>
    </source>
</evidence>
<accession>A0A0N0RTQ1</accession>
<evidence type="ECO:0000313" key="2">
    <source>
        <dbReference type="EMBL" id="KOS20545.1"/>
    </source>
</evidence>
<evidence type="ECO:0000313" key="3">
    <source>
        <dbReference type="Proteomes" id="UP000053831"/>
    </source>
</evidence>
<reference evidence="2 3" key="1">
    <citation type="submission" date="2015-07" db="EMBL/GenBank/DDBJ databases">
        <title>The genome of the fungus Escovopsis weberi, a specialized disease agent of ant agriculture.</title>
        <authorList>
            <person name="de Man T.J."/>
            <person name="Stajich J.E."/>
            <person name="Kubicek C.P."/>
            <person name="Chenthamara K."/>
            <person name="Atanasova L."/>
            <person name="Druzhinina I.S."/>
            <person name="Birnbaum S."/>
            <person name="Barribeau S.M."/>
            <person name="Teiling C."/>
            <person name="Suen G."/>
            <person name="Currie C."/>
            <person name="Gerardo N.M."/>
        </authorList>
    </citation>
    <scope>NUCLEOTIDE SEQUENCE [LARGE SCALE GENOMIC DNA]</scope>
</reference>
<dbReference type="InterPro" id="IPR056632">
    <property type="entry name" value="DUF7730"/>
</dbReference>
<dbReference type="STRING" id="150374.A0A0N0RTQ1"/>
<keyword evidence="3" id="KW-1185">Reference proteome</keyword>
<comment type="caution">
    <text evidence="2">The sequence shown here is derived from an EMBL/GenBank/DDBJ whole genome shotgun (WGS) entry which is preliminary data.</text>
</comment>